<dbReference type="Pfam" id="PF01609">
    <property type="entry name" value="DDE_Tnp_1"/>
    <property type="match status" value="1"/>
</dbReference>
<sequence length="148" mass="16604">MADGGIPVSELLTSASTYDSQVAIPLMHMSDERVINLYDLMGSAYDVLQIREACQQLGHVSLIDVNPRRNPALKEEIAAENKRCRLVGHRPAEAIRYNERITVEHVNAQLKDEFGGRMVRVRGHTKVMCHLMFGILALTANQLMTFIT</sequence>
<keyword evidence="3" id="KW-1185">Reference proteome</keyword>
<organism evidence="2 3">
    <name type="scientific">Nitrosomonas marina</name>
    <dbReference type="NCBI Taxonomy" id="917"/>
    <lineage>
        <taxon>Bacteria</taxon>
        <taxon>Pseudomonadati</taxon>
        <taxon>Pseudomonadota</taxon>
        <taxon>Betaproteobacteria</taxon>
        <taxon>Nitrosomonadales</taxon>
        <taxon>Nitrosomonadaceae</taxon>
        <taxon>Nitrosomonas</taxon>
    </lineage>
</organism>
<evidence type="ECO:0000259" key="1">
    <source>
        <dbReference type="Pfam" id="PF01609"/>
    </source>
</evidence>
<dbReference type="EMBL" id="FOIA01000016">
    <property type="protein sequence ID" value="SET22513.1"/>
    <property type="molecule type" value="Genomic_DNA"/>
</dbReference>
<name>A0A1I0CSK8_9PROT</name>
<dbReference type="GO" id="GO:0006313">
    <property type="term" value="P:DNA transposition"/>
    <property type="evidence" value="ECO:0007669"/>
    <property type="project" value="InterPro"/>
</dbReference>
<feature type="domain" description="Transposase IS4-like" evidence="1">
    <location>
        <begin position="4"/>
        <end position="138"/>
    </location>
</feature>
<dbReference type="AlphaFoldDB" id="A0A1I0CSK8"/>
<evidence type="ECO:0000313" key="3">
    <source>
        <dbReference type="Proteomes" id="UP000199345"/>
    </source>
</evidence>
<protein>
    <submittedName>
        <fullName evidence="2">Transposase DDE domain-containing protein</fullName>
    </submittedName>
</protein>
<dbReference type="InterPro" id="IPR002559">
    <property type="entry name" value="Transposase_11"/>
</dbReference>
<accession>A0A1I0CSK8</accession>
<evidence type="ECO:0000313" key="2">
    <source>
        <dbReference type="EMBL" id="SET22513.1"/>
    </source>
</evidence>
<gene>
    <name evidence="2" type="ORF">SAMN05216326_11613</name>
</gene>
<proteinExistence type="predicted"/>
<dbReference type="GO" id="GO:0004803">
    <property type="term" value="F:transposase activity"/>
    <property type="evidence" value="ECO:0007669"/>
    <property type="project" value="InterPro"/>
</dbReference>
<dbReference type="GO" id="GO:0003677">
    <property type="term" value="F:DNA binding"/>
    <property type="evidence" value="ECO:0007669"/>
    <property type="project" value="InterPro"/>
</dbReference>
<dbReference type="Proteomes" id="UP000199345">
    <property type="component" value="Unassembled WGS sequence"/>
</dbReference>
<reference evidence="3" key="1">
    <citation type="submission" date="2016-10" db="EMBL/GenBank/DDBJ databases">
        <authorList>
            <person name="Varghese N."/>
            <person name="Submissions S."/>
        </authorList>
    </citation>
    <scope>NUCLEOTIDE SEQUENCE [LARGE SCALE GENOMIC DNA]</scope>
    <source>
        <strain evidence="3">Nm71</strain>
    </source>
</reference>